<dbReference type="RefSeq" id="WP_116541418.1">
    <property type="nucleotide sequence ID" value="NZ_QEKI01000001.1"/>
</dbReference>
<dbReference type="Gene3D" id="2.60.40.1190">
    <property type="match status" value="1"/>
</dbReference>
<evidence type="ECO:0000313" key="4">
    <source>
        <dbReference type="Proteomes" id="UP000245466"/>
    </source>
</evidence>
<proteinExistence type="predicted"/>
<feature type="domain" description="Carbohydrate-binding" evidence="2">
    <location>
        <begin position="66"/>
        <end position="220"/>
    </location>
</feature>
<dbReference type="EMBL" id="QEKI01000001">
    <property type="protein sequence ID" value="PVY43744.1"/>
    <property type="molecule type" value="Genomic_DNA"/>
</dbReference>
<dbReference type="PROSITE" id="PS51257">
    <property type="entry name" value="PROKAR_LIPOPROTEIN"/>
    <property type="match status" value="1"/>
</dbReference>
<dbReference type="PANTHER" id="PTHR35532">
    <property type="entry name" value="SIMILAR TO POLYHYDROXYALKANOATE DEPOLYMERASE"/>
    <property type="match status" value="1"/>
</dbReference>
<sequence>MTKYGLVLCLMYMVSACAQVTSSVSANEFTDAGKQSETVPSFEGLEHLFTEPRHYVTYFTEKAPTIDGNIKEEVWQQVAWTELFTDIEGDKKPAPLYPTRVKMTWDDEHLYIAAELKEPHVWANITQHDAVIFHDNDFEVFLDPDNDTHQYFEVEVNALNTIFDLFLSKPYRNNNGALIAWDLHGLQSAVQVQGTLNDPTDTDEGWTVEMAIPFRSVTIGNHTKVPEEGTLWRINFSRVQWDVDVVNGRYVKRKSEDGKPLPEHNWVWSPQGVVNMHLPERWGYLYFSKQPVTRPGVAFTMPYSEKQKQYLWLVYYRQKAFHGEHGHYSNSLEELGLSNAALEVEGQPNQLKLEAGTLQFMATIQGPDNKVWSINENGLVQTIKGLR</sequence>
<dbReference type="GO" id="GO:0030246">
    <property type="term" value="F:carbohydrate binding"/>
    <property type="evidence" value="ECO:0007669"/>
    <property type="project" value="InterPro"/>
</dbReference>
<dbReference type="GO" id="GO:0016052">
    <property type="term" value="P:carbohydrate catabolic process"/>
    <property type="evidence" value="ECO:0007669"/>
    <property type="project" value="InterPro"/>
</dbReference>
<name>A0A2U1B4Y3_9BACT</name>
<dbReference type="SUPFAM" id="SSF49344">
    <property type="entry name" value="CBD9-like"/>
    <property type="match status" value="1"/>
</dbReference>
<protein>
    <submittedName>
        <fullName evidence="3">Carbohydrate binding protein with CBM9 domain</fullName>
    </submittedName>
</protein>
<dbReference type="InterPro" id="IPR010502">
    <property type="entry name" value="Carb-bd_dom_fam9"/>
</dbReference>
<evidence type="ECO:0000259" key="2">
    <source>
        <dbReference type="Pfam" id="PF06452"/>
    </source>
</evidence>
<feature type="signal peptide" evidence="1">
    <location>
        <begin position="1"/>
        <end position="18"/>
    </location>
</feature>
<gene>
    <name evidence="3" type="ORF">C8E01_101100</name>
</gene>
<evidence type="ECO:0000256" key="1">
    <source>
        <dbReference type="SAM" id="SignalP"/>
    </source>
</evidence>
<dbReference type="Pfam" id="PF06452">
    <property type="entry name" value="CBM9_1"/>
    <property type="match status" value="1"/>
</dbReference>
<accession>A0A2U1B4Y3</accession>
<dbReference type="OrthoDB" id="9786766at2"/>
<keyword evidence="1" id="KW-0732">Signal</keyword>
<reference evidence="3 4" key="1">
    <citation type="submission" date="2018-04" db="EMBL/GenBank/DDBJ databases">
        <title>Genomic Encyclopedia of Type Strains, Phase IV (KMG-IV): sequencing the most valuable type-strain genomes for metagenomic binning, comparative biology and taxonomic classification.</title>
        <authorList>
            <person name="Goeker M."/>
        </authorList>
    </citation>
    <scope>NUCLEOTIDE SEQUENCE [LARGE SCALE GENOMIC DNA]</scope>
    <source>
        <strain evidence="3 4">DSM 100231</strain>
    </source>
</reference>
<comment type="caution">
    <text evidence="3">The sequence shown here is derived from an EMBL/GenBank/DDBJ whole genome shotgun (WGS) entry which is preliminary data.</text>
</comment>
<dbReference type="CDD" id="cd09620">
    <property type="entry name" value="CBM9_like_3"/>
    <property type="match status" value="1"/>
</dbReference>
<dbReference type="Proteomes" id="UP000245466">
    <property type="component" value="Unassembled WGS sequence"/>
</dbReference>
<dbReference type="AlphaFoldDB" id="A0A2U1B4Y3"/>
<keyword evidence="4" id="KW-1185">Reference proteome</keyword>
<dbReference type="GO" id="GO:0004553">
    <property type="term" value="F:hydrolase activity, hydrolyzing O-glycosyl compounds"/>
    <property type="evidence" value="ECO:0007669"/>
    <property type="project" value="InterPro"/>
</dbReference>
<feature type="chain" id="PRO_5015743244" evidence="1">
    <location>
        <begin position="19"/>
        <end position="387"/>
    </location>
</feature>
<evidence type="ECO:0000313" key="3">
    <source>
        <dbReference type="EMBL" id="PVY43744.1"/>
    </source>
</evidence>
<dbReference type="PANTHER" id="PTHR35532:SF5">
    <property type="entry name" value="CARBOHYDRATE-BINDING DOMAIN-CONTAINING PROTEIN"/>
    <property type="match status" value="1"/>
</dbReference>
<organism evidence="3 4">
    <name type="scientific">Pontibacter virosus</name>
    <dbReference type="NCBI Taxonomy" id="1765052"/>
    <lineage>
        <taxon>Bacteria</taxon>
        <taxon>Pseudomonadati</taxon>
        <taxon>Bacteroidota</taxon>
        <taxon>Cytophagia</taxon>
        <taxon>Cytophagales</taxon>
        <taxon>Hymenobacteraceae</taxon>
        <taxon>Pontibacter</taxon>
    </lineage>
</organism>